<protein>
    <submittedName>
        <fullName evidence="2">Methyltransferase</fullName>
    </submittedName>
</protein>
<dbReference type="PANTHER" id="PTHR43861">
    <property type="entry name" value="TRANS-ACONITATE 2-METHYLTRANSFERASE-RELATED"/>
    <property type="match status" value="1"/>
</dbReference>
<dbReference type="GO" id="GO:0008168">
    <property type="term" value="F:methyltransferase activity"/>
    <property type="evidence" value="ECO:0007669"/>
    <property type="project" value="UniProtKB-KW"/>
</dbReference>
<dbReference type="CDD" id="cd02440">
    <property type="entry name" value="AdoMet_MTases"/>
    <property type="match status" value="1"/>
</dbReference>
<dbReference type="InterPro" id="IPR029063">
    <property type="entry name" value="SAM-dependent_MTases_sf"/>
</dbReference>
<proteinExistence type="predicted"/>
<evidence type="ECO:0000259" key="1">
    <source>
        <dbReference type="Pfam" id="PF13847"/>
    </source>
</evidence>
<sequence length="282" mass="29608">MANEKQKTYWSKVGGPKWVGLGGAMEARLAPVSDLLIQHAALQPGETVLDIGCGAGLTSLAAAQAVGPNGHVLGVDISDTMLEAARALGTQANTANLTLTLGDAQTDEFSPPANVLISRFGVMFFEDPIAAFANLRRSTAPGARMVLTAWAPLSANEHWRKPLELVETLVGPGAPRIPHAPGPLAFDEPDYVSTLLREAGWQNGTVRAVEVNLHGVSLDEEARVACFMGPSGALLEEKQASPEQREAARQAIRAALPSYTTTTPDGGVHLPATLHLITATAS</sequence>
<dbReference type="GO" id="GO:0032259">
    <property type="term" value="P:methylation"/>
    <property type="evidence" value="ECO:0007669"/>
    <property type="project" value="UniProtKB-KW"/>
</dbReference>
<dbReference type="Gene3D" id="3.40.50.150">
    <property type="entry name" value="Vaccinia Virus protein VP39"/>
    <property type="match status" value="1"/>
</dbReference>
<keyword evidence="2" id="KW-0808">Transferase</keyword>
<dbReference type="Pfam" id="PF13847">
    <property type="entry name" value="Methyltransf_31"/>
    <property type="match status" value="1"/>
</dbReference>
<keyword evidence="2" id="KW-0489">Methyltransferase</keyword>
<dbReference type="STRING" id="1120923.SAMN02746095_03023"/>
<evidence type="ECO:0000313" key="3">
    <source>
        <dbReference type="Proteomes" id="UP000032668"/>
    </source>
</evidence>
<organism evidence="2 3">
    <name type="scientific">Acidocella aminolytica 101 = DSM 11237</name>
    <dbReference type="NCBI Taxonomy" id="1120923"/>
    <lineage>
        <taxon>Bacteria</taxon>
        <taxon>Pseudomonadati</taxon>
        <taxon>Pseudomonadota</taxon>
        <taxon>Alphaproteobacteria</taxon>
        <taxon>Acetobacterales</taxon>
        <taxon>Acidocellaceae</taxon>
        <taxon>Acidocella</taxon>
    </lineage>
</organism>
<dbReference type="AlphaFoldDB" id="A0A0D6PCC2"/>
<comment type="caution">
    <text evidence="2">The sequence shown here is derived from an EMBL/GenBank/DDBJ whole genome shotgun (WGS) entry which is preliminary data.</text>
</comment>
<name>A0A0D6PCC2_9PROT</name>
<dbReference type="Proteomes" id="UP000032668">
    <property type="component" value="Unassembled WGS sequence"/>
</dbReference>
<feature type="domain" description="Methyltransferase" evidence="1">
    <location>
        <begin position="43"/>
        <end position="151"/>
    </location>
</feature>
<gene>
    <name evidence="2" type="ORF">Aam_015_016</name>
</gene>
<dbReference type="RefSeq" id="WP_048877489.1">
    <property type="nucleotide sequence ID" value="NZ_BANC01000015.1"/>
</dbReference>
<dbReference type="PANTHER" id="PTHR43861:SF1">
    <property type="entry name" value="TRANS-ACONITATE 2-METHYLTRANSFERASE"/>
    <property type="match status" value="1"/>
</dbReference>
<dbReference type="EMBL" id="BANC01000015">
    <property type="protein sequence ID" value="GAN79006.1"/>
    <property type="molecule type" value="Genomic_DNA"/>
</dbReference>
<dbReference type="InterPro" id="IPR025714">
    <property type="entry name" value="Methyltranfer_dom"/>
</dbReference>
<evidence type="ECO:0000313" key="2">
    <source>
        <dbReference type="EMBL" id="GAN79006.1"/>
    </source>
</evidence>
<reference evidence="2 3" key="1">
    <citation type="submission" date="2012-11" db="EMBL/GenBank/DDBJ databases">
        <title>Whole genome sequence of Acidocella aminolytica 101 = DSM 11237.</title>
        <authorList>
            <person name="Azuma Y."/>
            <person name="Higashiura N."/>
            <person name="Hirakawa H."/>
            <person name="Matsushita K."/>
        </authorList>
    </citation>
    <scope>NUCLEOTIDE SEQUENCE [LARGE SCALE GENOMIC DNA]</scope>
    <source>
        <strain evidence="3">101 / DSM 11237</strain>
    </source>
</reference>
<keyword evidence="3" id="KW-1185">Reference proteome</keyword>
<dbReference type="OrthoDB" id="9777638at2"/>
<dbReference type="SUPFAM" id="SSF53335">
    <property type="entry name" value="S-adenosyl-L-methionine-dependent methyltransferases"/>
    <property type="match status" value="1"/>
</dbReference>
<accession>A0A0D6PCC2</accession>